<dbReference type="GO" id="GO:0003676">
    <property type="term" value="F:nucleic acid binding"/>
    <property type="evidence" value="ECO:0007669"/>
    <property type="project" value="InterPro"/>
</dbReference>
<dbReference type="EMBL" id="CAMPGE010003387">
    <property type="protein sequence ID" value="CAI2362221.1"/>
    <property type="molecule type" value="Genomic_DNA"/>
</dbReference>
<proteinExistence type="predicted"/>
<organism evidence="3 4">
    <name type="scientific">Euplotes crassus</name>
    <dbReference type="NCBI Taxonomy" id="5936"/>
    <lineage>
        <taxon>Eukaryota</taxon>
        <taxon>Sar</taxon>
        <taxon>Alveolata</taxon>
        <taxon>Ciliophora</taxon>
        <taxon>Intramacronucleata</taxon>
        <taxon>Spirotrichea</taxon>
        <taxon>Hypotrichia</taxon>
        <taxon>Euplotida</taxon>
        <taxon>Euplotidae</taxon>
        <taxon>Moneuplotes</taxon>
    </lineage>
</organism>
<reference evidence="3" key="1">
    <citation type="submission" date="2023-07" db="EMBL/GenBank/DDBJ databases">
        <authorList>
            <consortium name="AG Swart"/>
            <person name="Singh M."/>
            <person name="Singh A."/>
            <person name="Seah K."/>
            <person name="Emmerich C."/>
        </authorList>
    </citation>
    <scope>NUCLEOTIDE SEQUENCE</scope>
    <source>
        <strain evidence="3">DP1</strain>
    </source>
</reference>
<evidence type="ECO:0000256" key="1">
    <source>
        <dbReference type="SAM" id="MobiDB-lite"/>
    </source>
</evidence>
<protein>
    <recommendedName>
        <fullName evidence="2">RNase H type-1 domain-containing protein</fullName>
    </recommendedName>
</protein>
<name>A0AAD1X934_EUPCR</name>
<dbReference type="InterPro" id="IPR002156">
    <property type="entry name" value="RNaseH_domain"/>
</dbReference>
<dbReference type="Gene3D" id="3.30.420.10">
    <property type="entry name" value="Ribonuclease H-like superfamily/Ribonuclease H"/>
    <property type="match status" value="1"/>
</dbReference>
<evidence type="ECO:0000313" key="4">
    <source>
        <dbReference type="Proteomes" id="UP001295684"/>
    </source>
</evidence>
<dbReference type="AlphaFoldDB" id="A0AAD1X934"/>
<dbReference type="Pfam" id="PF13456">
    <property type="entry name" value="RVT_3"/>
    <property type="match status" value="1"/>
</dbReference>
<feature type="region of interest" description="Disordered" evidence="1">
    <location>
        <begin position="34"/>
        <end position="146"/>
    </location>
</feature>
<feature type="compositionally biased region" description="Low complexity" evidence="1">
    <location>
        <begin position="98"/>
        <end position="108"/>
    </location>
</feature>
<sequence>MRSSAIEGSIMRQFGTISRLMNKYKEDGYLADSFNKQAKKSTRIRSQAQRKASPKPKIIKSQKSSKQPNPPKFSQAPKISESQKPSRPPKNIPKKLASPPSSSQTSQPFKVSKPVLNQIPKSPPQPSQNFTQASEKPEGPSKNFNFLKKPIRTKFGEKLDSQPRLDSKKAMLDSYFNQEIINFDEQKVVEDAVKRIMRQHESANRMVNPLGGKTGPSLELKGSEEDYEHPVIGKPKTLMERVLVSNFKSERDEYVRMVGNIENIDKVNPKKVDPKLSVPSEGDTLVRYRSKKLKEKFLSSDEEDCSDDLDLIGNKRVEDNEFIQVIKRKRGIRVNYNMIHPRDKNKHQLFKFYITNQDYDRMSQLIQSHRDILIFIDGSSRGNPGRAGAGISFFGRKANDFVPEIDSHNQIIDITDNSGTDNIFDILANERKVEIFRESKERERARIKAQSQVNTVEDELEEREFMFGACFNLGRGTNNYAEYSAFLFTLILNSLLQKKHIIVYSDSTLVVDQVKGNIQTRHPVLKEVLKQAHELALSFEEIEFNYIERELNTAADSFAREASSMSEEYKFIYSLQEVVSAIKLS</sequence>
<dbReference type="GO" id="GO:0004523">
    <property type="term" value="F:RNA-DNA hybrid ribonuclease activity"/>
    <property type="evidence" value="ECO:0007669"/>
    <property type="project" value="InterPro"/>
</dbReference>
<dbReference type="PANTHER" id="PTHR46387">
    <property type="entry name" value="POLYNUCLEOTIDYL TRANSFERASE, RIBONUCLEASE H-LIKE SUPERFAMILY PROTEIN"/>
    <property type="match status" value="1"/>
</dbReference>
<dbReference type="PANTHER" id="PTHR46387:SF2">
    <property type="entry name" value="RIBONUCLEASE HI"/>
    <property type="match status" value="1"/>
</dbReference>
<dbReference type="InterPro" id="IPR012337">
    <property type="entry name" value="RNaseH-like_sf"/>
</dbReference>
<feature type="compositionally biased region" description="Low complexity" evidence="1">
    <location>
        <begin position="61"/>
        <end position="75"/>
    </location>
</feature>
<gene>
    <name evidence="3" type="ORF">ECRASSUSDP1_LOCUS3543</name>
</gene>
<evidence type="ECO:0000259" key="2">
    <source>
        <dbReference type="PROSITE" id="PS50879"/>
    </source>
</evidence>
<keyword evidence="4" id="KW-1185">Reference proteome</keyword>
<comment type="caution">
    <text evidence="3">The sequence shown here is derived from an EMBL/GenBank/DDBJ whole genome shotgun (WGS) entry which is preliminary data.</text>
</comment>
<accession>A0AAD1X934</accession>
<dbReference type="PROSITE" id="PS50879">
    <property type="entry name" value="RNASE_H_1"/>
    <property type="match status" value="1"/>
</dbReference>
<dbReference type="InterPro" id="IPR036397">
    <property type="entry name" value="RNaseH_sf"/>
</dbReference>
<feature type="domain" description="RNase H type-1" evidence="2">
    <location>
        <begin position="368"/>
        <end position="564"/>
    </location>
</feature>
<dbReference type="Proteomes" id="UP001295684">
    <property type="component" value="Unassembled WGS sequence"/>
</dbReference>
<dbReference type="SUPFAM" id="SSF53098">
    <property type="entry name" value="Ribonuclease H-like"/>
    <property type="match status" value="1"/>
</dbReference>
<evidence type="ECO:0000313" key="3">
    <source>
        <dbReference type="EMBL" id="CAI2362221.1"/>
    </source>
</evidence>